<dbReference type="SUPFAM" id="SSF53756">
    <property type="entry name" value="UDP-Glycosyltransferase/glycogen phosphorylase"/>
    <property type="match status" value="1"/>
</dbReference>
<accession>A0ABT1C844</accession>
<gene>
    <name evidence="1" type="ORF">NGM99_10145</name>
</gene>
<proteinExistence type="predicted"/>
<comment type="caution">
    <text evidence="1">The sequence shown here is derived from an EMBL/GenBank/DDBJ whole genome shotgun (WGS) entry which is preliminary data.</text>
</comment>
<organism evidence="1 2">
    <name type="scientific">Mesorhizobium liriopis</name>
    <dbReference type="NCBI Taxonomy" id="2953882"/>
    <lineage>
        <taxon>Bacteria</taxon>
        <taxon>Pseudomonadati</taxon>
        <taxon>Pseudomonadota</taxon>
        <taxon>Alphaproteobacteria</taxon>
        <taxon>Hyphomicrobiales</taxon>
        <taxon>Phyllobacteriaceae</taxon>
        <taxon>Mesorhizobium</taxon>
    </lineage>
</organism>
<evidence type="ECO:0000313" key="2">
    <source>
        <dbReference type="Proteomes" id="UP001205906"/>
    </source>
</evidence>
<dbReference type="EMBL" id="JAMXQS010000005">
    <property type="protein sequence ID" value="MCO6050151.1"/>
    <property type="molecule type" value="Genomic_DNA"/>
</dbReference>
<protein>
    <submittedName>
        <fullName evidence="1">Uncharacterized protein</fullName>
    </submittedName>
</protein>
<dbReference type="RefSeq" id="WP_252818547.1">
    <property type="nucleotide sequence ID" value="NZ_JAMXQS010000005.1"/>
</dbReference>
<keyword evidence="2" id="KW-1185">Reference proteome</keyword>
<sequence length="483" mass="54544">MSFKKRILCIIYEQGNFQLARILAQTGRDSAMFDTILWSPYALPNGPSYSEAALAAQSVYVEENTLEGGLADIQSLLSNWLTAKPARLPLPKKREVQRWFKRKLESPAKILIGKLERGERLDVLRAADRNLRRTAFCEDWLVRLGIDAIVFAEDNVERDSFAWIAAARRRGIRTVVSSYGALSLNEAEDAYKYSKTHAIGGPQLSLFQQHLPKWLAEGPDYVITRLPWIEAIGRELISEAPFNPWLVNTGQPDLIALESRVMEKNYLTQNFHSTRLAVLGHPLHDRLAAVRQEKAERRAYLAKRYNFDIDKPFIVVAMPPNQLTRRDSEFATYSELTAAFHRIPEEITSANIVISPHPTTSIAEIEDMEAAGARVERVSVAELLPLADLFVASVSTTIKWALALGIAVIDFDCYGYNYPDYRDLEQVVTVSDTAEFKNALLRWRTGETRPRLDSAARRDAVRWGEIDGHALDRLIASCLSETV</sequence>
<reference evidence="1 2" key="1">
    <citation type="submission" date="2022-06" db="EMBL/GenBank/DDBJ databases">
        <title>Mesorhizobium sp. strain RP14 Genome sequencing and assembly.</title>
        <authorList>
            <person name="Kim I."/>
        </authorList>
    </citation>
    <scope>NUCLEOTIDE SEQUENCE [LARGE SCALE GENOMIC DNA]</scope>
    <source>
        <strain evidence="2">RP14(2022)</strain>
    </source>
</reference>
<evidence type="ECO:0000313" key="1">
    <source>
        <dbReference type="EMBL" id="MCO6050151.1"/>
    </source>
</evidence>
<name>A0ABT1C844_9HYPH</name>
<dbReference type="Proteomes" id="UP001205906">
    <property type="component" value="Unassembled WGS sequence"/>
</dbReference>